<comment type="caution">
    <text evidence="2">The sequence shown here is derived from an EMBL/GenBank/DDBJ whole genome shotgun (WGS) entry which is preliminary data.</text>
</comment>
<reference evidence="2" key="1">
    <citation type="journal article" date="2020" name="Cell Host Microbe">
        <title>Functional and Genomic Variation between Human-Derived Isolates of Lachnospiraceae Reveals Inter- and Intra-Species Diversity.</title>
        <authorList>
            <person name="Sorbara M.T."/>
            <person name="Littmann E.R."/>
            <person name="Fontana E."/>
            <person name="Moody T.U."/>
            <person name="Kohout C.E."/>
            <person name="Gjonbalaj M."/>
            <person name="Eaton V."/>
            <person name="Seok R."/>
            <person name="Leiner I.M."/>
            <person name="Pamer E.G."/>
        </authorList>
    </citation>
    <scope>NUCLEOTIDE SEQUENCE</scope>
    <source>
        <strain evidence="2">MSK.22.53</strain>
    </source>
</reference>
<dbReference type="Pfam" id="PF13240">
    <property type="entry name" value="Zn_Ribbon_1"/>
    <property type="match status" value="1"/>
</dbReference>
<name>A0AAJ3F6T6_MEDGN</name>
<organism evidence="2 3">
    <name type="scientific">Mediterraneibacter gnavus</name>
    <name type="common">Ruminococcus gnavus</name>
    <dbReference type="NCBI Taxonomy" id="33038"/>
    <lineage>
        <taxon>Bacteria</taxon>
        <taxon>Bacillati</taxon>
        <taxon>Bacillota</taxon>
        <taxon>Clostridia</taxon>
        <taxon>Lachnospirales</taxon>
        <taxon>Lachnospiraceae</taxon>
        <taxon>Mediterraneibacter</taxon>
    </lineage>
</organism>
<evidence type="ECO:0000313" key="3">
    <source>
        <dbReference type="Proteomes" id="UP001296643"/>
    </source>
</evidence>
<feature type="domain" description="Zinc-ribbon" evidence="1">
    <location>
        <begin position="5"/>
        <end position="26"/>
    </location>
</feature>
<evidence type="ECO:0000259" key="1">
    <source>
        <dbReference type="Pfam" id="PF13240"/>
    </source>
</evidence>
<sequence>MLVVCPECGAEISQYSETCVKCGFPLKKFMDDNGLNDFEHVKICPKCGCTNCSAYPQDGVPMHLKCTECGTTLVQTDIPCKGFYKNFTLETEREYMAEIANKYGGNQFQQEMYDEWIAKLHAPSQRPASKPQLNQPHCPYCNSTNLTKVSGTSRFASTLMFGIGSKKVGKQWKCNNCKSYF</sequence>
<dbReference type="EMBL" id="JAAIRM010000007">
    <property type="protein sequence ID" value="NSI18911.1"/>
    <property type="molecule type" value="Genomic_DNA"/>
</dbReference>
<accession>A0AAJ3F6T6</accession>
<reference evidence="2" key="2">
    <citation type="submission" date="2020-02" db="EMBL/GenBank/DDBJ databases">
        <authorList>
            <person name="Littmann E."/>
            <person name="Sorbara M."/>
        </authorList>
    </citation>
    <scope>NUCLEOTIDE SEQUENCE</scope>
    <source>
        <strain evidence="2">MSK.22.53</strain>
    </source>
</reference>
<dbReference type="AlphaFoldDB" id="A0AAJ3F6T6"/>
<gene>
    <name evidence="2" type="ORF">G4958_06025</name>
</gene>
<dbReference type="InterPro" id="IPR026870">
    <property type="entry name" value="Zinc_ribbon_dom"/>
</dbReference>
<evidence type="ECO:0000313" key="2">
    <source>
        <dbReference type="EMBL" id="NSI18911.1"/>
    </source>
</evidence>
<dbReference type="Proteomes" id="UP001296643">
    <property type="component" value="Unassembled WGS sequence"/>
</dbReference>
<proteinExistence type="predicted"/>
<protein>
    <submittedName>
        <fullName evidence="2">Zinc-ribbon domain-containing protein</fullName>
    </submittedName>
</protein>
<dbReference type="RefSeq" id="WP_118315578.1">
    <property type="nucleotide sequence ID" value="NZ_JAAIRM010000007.1"/>
</dbReference>